<evidence type="ECO:0000313" key="2">
    <source>
        <dbReference type="Proteomes" id="UP000612893"/>
    </source>
</evidence>
<comment type="caution">
    <text evidence="1">The sequence shown here is derived from an EMBL/GenBank/DDBJ whole genome shotgun (WGS) entry which is preliminary data.</text>
</comment>
<name>A0A934NAY2_9BACT</name>
<evidence type="ECO:0000313" key="1">
    <source>
        <dbReference type="EMBL" id="MBJ7600498.1"/>
    </source>
</evidence>
<accession>A0A934NAY2</accession>
<protein>
    <submittedName>
        <fullName evidence="1">Uncharacterized protein</fullName>
    </submittedName>
</protein>
<dbReference type="EMBL" id="JAEKNR010000209">
    <property type="protein sequence ID" value="MBJ7600498.1"/>
    <property type="molecule type" value="Genomic_DNA"/>
</dbReference>
<dbReference type="RefSeq" id="WP_338204355.1">
    <property type="nucleotide sequence ID" value="NZ_JAEKNR010000209.1"/>
</dbReference>
<dbReference type="Proteomes" id="UP000612893">
    <property type="component" value="Unassembled WGS sequence"/>
</dbReference>
<reference evidence="1" key="1">
    <citation type="submission" date="2020-10" db="EMBL/GenBank/DDBJ databases">
        <title>Ca. Dormibacterota MAGs.</title>
        <authorList>
            <person name="Montgomery K."/>
        </authorList>
    </citation>
    <scope>NUCLEOTIDE SEQUENCE [LARGE SCALE GENOMIC DNA]</scope>
    <source>
        <strain evidence="1">SC8812_S17_10</strain>
    </source>
</reference>
<sequence length="355" mass="37853">MRLDYLLGEHLILASKATGAALGGRADEFTAYGDLLNKNGTDLGAMIGTAYGPDAENKFNQIWSAHDGFFVAYTTGVAKNDKAMQDKAVQDLTTVYVPQFSDFISGATGLSQDAVAGLTKDHVVQTKQIVDDQAKKDWPAVYSDVRKAYAHMAMIGDAIGSAIVQKNSSKFPGNPMDKGVDLRVSLNQLLQEHLYLATAATGSALGGRTDEFQAAGKALNDNGTDIGQAIGTLYGAEAQNKFNQIWSAHNGIFVDYTTGVAKNDKAMQDKAVQDLTTIYVPQFADFIVGATGLPKDTVVNLTKEHVLTTKDVVDAQGAKSFPSAAQKDRTAAQHMQMIGDPLAAGIVVKLPQKFA</sequence>
<keyword evidence="2" id="KW-1185">Reference proteome</keyword>
<dbReference type="AlphaFoldDB" id="A0A934NAY2"/>
<organism evidence="1 2">
    <name type="scientific">Candidatus Nephthysia bennettiae</name>
    <dbReference type="NCBI Taxonomy" id="3127016"/>
    <lineage>
        <taxon>Bacteria</taxon>
        <taxon>Bacillati</taxon>
        <taxon>Candidatus Dormiibacterota</taxon>
        <taxon>Candidatus Dormibacteria</taxon>
        <taxon>Candidatus Dormibacterales</taxon>
        <taxon>Candidatus Dormibacteraceae</taxon>
        <taxon>Candidatus Nephthysia</taxon>
    </lineage>
</organism>
<proteinExistence type="predicted"/>
<gene>
    <name evidence="1" type="ORF">JF922_20815</name>
</gene>